<dbReference type="Gene3D" id="3.80.10.10">
    <property type="entry name" value="Ribonuclease Inhibitor"/>
    <property type="match status" value="1"/>
</dbReference>
<dbReference type="Gene3D" id="3.40.50.300">
    <property type="entry name" value="P-loop containing nucleotide triphosphate hydrolases"/>
    <property type="match status" value="1"/>
</dbReference>
<keyword evidence="3" id="KW-0611">Plant defense</keyword>
<keyword evidence="1" id="KW-0677">Repeat</keyword>
<evidence type="ECO:0000256" key="1">
    <source>
        <dbReference type="ARBA" id="ARBA00022737"/>
    </source>
</evidence>
<evidence type="ECO:0000259" key="4">
    <source>
        <dbReference type="Pfam" id="PF00931"/>
    </source>
</evidence>
<dbReference type="PRINTS" id="PR00364">
    <property type="entry name" value="DISEASERSIST"/>
</dbReference>
<dbReference type="InterPro" id="IPR002182">
    <property type="entry name" value="NB-ARC"/>
</dbReference>
<dbReference type="AlphaFoldDB" id="A0A059C225"/>
<dbReference type="FunCoup" id="A0A059C225">
    <property type="interactions" value="41"/>
</dbReference>
<dbReference type="GO" id="GO:0006952">
    <property type="term" value="P:defense response"/>
    <property type="evidence" value="ECO:0007669"/>
    <property type="project" value="UniProtKB-KW"/>
</dbReference>
<gene>
    <name evidence="8" type="ORF">EUGRSUZ_E00730</name>
</gene>
<dbReference type="Pfam" id="PF23559">
    <property type="entry name" value="WHD_DRP"/>
    <property type="match status" value="1"/>
</dbReference>
<dbReference type="CDD" id="cd14798">
    <property type="entry name" value="RX-CC_like"/>
    <property type="match status" value="1"/>
</dbReference>
<dbReference type="GO" id="GO:0051707">
    <property type="term" value="P:response to other organism"/>
    <property type="evidence" value="ECO:0007669"/>
    <property type="project" value="UniProtKB-ARBA"/>
</dbReference>
<evidence type="ECO:0000259" key="6">
    <source>
        <dbReference type="Pfam" id="PF23559"/>
    </source>
</evidence>
<dbReference type="InterPro" id="IPR036388">
    <property type="entry name" value="WH-like_DNA-bd_sf"/>
</dbReference>
<feature type="domain" description="Disease resistance R13L4/SHOC-2-like LRR" evidence="7">
    <location>
        <begin position="566"/>
        <end position="867"/>
    </location>
</feature>
<organism evidence="8">
    <name type="scientific">Eucalyptus grandis</name>
    <name type="common">Flooded gum</name>
    <dbReference type="NCBI Taxonomy" id="71139"/>
    <lineage>
        <taxon>Eukaryota</taxon>
        <taxon>Viridiplantae</taxon>
        <taxon>Streptophyta</taxon>
        <taxon>Embryophyta</taxon>
        <taxon>Tracheophyta</taxon>
        <taxon>Spermatophyta</taxon>
        <taxon>Magnoliopsida</taxon>
        <taxon>eudicotyledons</taxon>
        <taxon>Gunneridae</taxon>
        <taxon>Pentapetalae</taxon>
        <taxon>rosids</taxon>
        <taxon>malvids</taxon>
        <taxon>Myrtales</taxon>
        <taxon>Myrtaceae</taxon>
        <taxon>Myrtoideae</taxon>
        <taxon>Eucalypteae</taxon>
        <taxon>Eucalyptus</taxon>
    </lineage>
</organism>
<evidence type="ECO:0000256" key="3">
    <source>
        <dbReference type="ARBA" id="ARBA00022821"/>
    </source>
</evidence>
<evidence type="ECO:0000259" key="7">
    <source>
        <dbReference type="Pfam" id="PF23598"/>
    </source>
</evidence>
<feature type="domain" description="Disease resistance protein winged helix" evidence="6">
    <location>
        <begin position="416"/>
        <end position="489"/>
    </location>
</feature>
<dbReference type="PANTHER" id="PTHR23155:SF1185">
    <property type="entry name" value="DISEASE RESISTANCE RPP8-LIKE PROTEIN 3-RELATED"/>
    <property type="match status" value="1"/>
</dbReference>
<feature type="non-terminal residue" evidence="8">
    <location>
        <position position="874"/>
    </location>
</feature>
<accession>A0A059C225</accession>
<dbReference type="Gramene" id="KCW72271">
    <property type="protein sequence ID" value="KCW72271"/>
    <property type="gene ID" value="EUGRSUZ_E00730"/>
</dbReference>
<evidence type="ECO:0000259" key="5">
    <source>
        <dbReference type="Pfam" id="PF18052"/>
    </source>
</evidence>
<name>A0A059C225_EUCGR</name>
<dbReference type="FunFam" id="1.10.10.10:FF:000322">
    <property type="entry name" value="Probable disease resistance protein At1g63360"/>
    <property type="match status" value="1"/>
</dbReference>
<dbReference type="Pfam" id="PF00931">
    <property type="entry name" value="NB-ARC"/>
    <property type="match status" value="1"/>
</dbReference>
<evidence type="ECO:0008006" key="9">
    <source>
        <dbReference type="Google" id="ProtNLM"/>
    </source>
</evidence>
<dbReference type="InterPro" id="IPR042197">
    <property type="entry name" value="Apaf_helical"/>
</dbReference>
<dbReference type="EMBL" id="KK198757">
    <property type="protein sequence ID" value="KCW72271.1"/>
    <property type="molecule type" value="Genomic_DNA"/>
</dbReference>
<keyword evidence="2" id="KW-0547">Nucleotide-binding</keyword>
<dbReference type="GO" id="GO:0043531">
    <property type="term" value="F:ADP binding"/>
    <property type="evidence" value="ECO:0007669"/>
    <property type="project" value="InterPro"/>
</dbReference>
<dbReference type="InParanoid" id="A0A059C225"/>
<dbReference type="InterPro" id="IPR041118">
    <property type="entry name" value="Rx_N"/>
</dbReference>
<dbReference type="SUPFAM" id="SSF52058">
    <property type="entry name" value="L domain-like"/>
    <property type="match status" value="1"/>
</dbReference>
<feature type="domain" description="Disease resistance N-terminal" evidence="5">
    <location>
        <begin position="5"/>
        <end position="87"/>
    </location>
</feature>
<dbReference type="InterPro" id="IPR058922">
    <property type="entry name" value="WHD_DRP"/>
</dbReference>
<dbReference type="SUPFAM" id="SSF52540">
    <property type="entry name" value="P-loop containing nucleoside triphosphate hydrolases"/>
    <property type="match status" value="1"/>
</dbReference>
<dbReference type="InterPro" id="IPR027417">
    <property type="entry name" value="P-loop_NTPase"/>
</dbReference>
<protein>
    <recommendedName>
        <fullName evidence="9">AAA+ ATPase domain-containing protein</fullName>
    </recommendedName>
</protein>
<dbReference type="Gene3D" id="1.10.8.430">
    <property type="entry name" value="Helical domain of apoptotic protease-activating factors"/>
    <property type="match status" value="1"/>
</dbReference>
<dbReference type="FunFam" id="3.40.50.300:FF:001091">
    <property type="entry name" value="Probable disease resistance protein At1g61300"/>
    <property type="match status" value="1"/>
</dbReference>
<dbReference type="eggNOG" id="KOG1075">
    <property type="taxonomic scope" value="Eukaryota"/>
</dbReference>
<feature type="domain" description="NB-ARC" evidence="4">
    <location>
        <begin position="165"/>
        <end position="338"/>
    </location>
</feature>
<evidence type="ECO:0000313" key="8">
    <source>
        <dbReference type="EMBL" id="KCW72271.1"/>
    </source>
</evidence>
<dbReference type="Gene3D" id="1.10.10.10">
    <property type="entry name" value="Winged helix-like DNA-binding domain superfamily/Winged helix DNA-binding domain"/>
    <property type="match status" value="1"/>
</dbReference>
<dbReference type="PANTHER" id="PTHR23155">
    <property type="entry name" value="DISEASE RESISTANCE PROTEIN RP"/>
    <property type="match status" value="1"/>
</dbReference>
<evidence type="ECO:0000256" key="2">
    <source>
        <dbReference type="ARBA" id="ARBA00022741"/>
    </source>
</evidence>
<proteinExistence type="predicted"/>
<sequence>MAESVVSFAVETIGKLLINEAKFLWDVEGKVMDLQNELKLIQCLLRDADTKQEHDQTVREWVAQLRDLAYDAEDVIEQYILRVVPKKGQNIIKAYACFMAKCSCVRAHGVGIKIDGLRSSISNLRTSMRDYGIKPLNEGKHKHARASTPKLTYAHFEEEDFVGREDSIKLLVNELLKDGKQHRVISICGMGGLGKTTLTKKVFAHDEVKNHFDSFAWACISQEYHVRDILEGILVKLIPDEREQVKKMRDDKLLETLYMTQKQKRCIVVLDDIWTKQAWDSLRAAFPIKDTRSKLLITTRNKEVAQHIDPHCFLHEPQCLSHEESWDLLKKKTFPETKEITEDMKELGDELLKKCGGLPLAVIVLGGLLAVNKWEMVYKNINLHFRDESGVLKVLALSYDDLPWHLKPCFLYLGGFPEDLEIPVKRVLRMWIAEGFVLVDSSDEEGETTMENVAEQYLMELVKRGLVQVRLNLIGNIKTCRLHDLMRELCVFKARHEKFLSFHNIQWDNEREGSSSSKAAEVEATCKTWRLSLYMREIGEGQVTSRVEQIKAMPHLRTLMFFSFGKSTQWMLEQFQPIFVNYKFLRVLKLEHIFVVGGNLPESVGDLVHLRFLSLAKSKFEGLPQSMGNLVCMEFLDLFMDGYARVFMPNVLWKMRRLRYLRLPYYFDVKEKFHGARKKLRLGTLKNLRTLRNFSPKKCDVNDVGKLSNLQKLNVFVWDDPIKLEIFPQIAEFNFKYLRSSSFYFKNHHSLWIEGELNKMSNYPYSCKLSIFGNIEKLPEHKNLPQQLRKLVLLFSRLEEDPMPILEKLPHLVVLVLGIFSFVGKEMVCSAGGFPQLKHLFSYGLPYLEEWRFAKGAMPHLSRLGISHCDKLRV</sequence>
<dbReference type="InterPro" id="IPR044974">
    <property type="entry name" value="Disease_R_plants"/>
</dbReference>
<dbReference type="Pfam" id="PF23598">
    <property type="entry name" value="LRR_14"/>
    <property type="match status" value="1"/>
</dbReference>
<dbReference type="InterPro" id="IPR038005">
    <property type="entry name" value="RX-like_CC"/>
</dbReference>
<dbReference type="eggNOG" id="KOG4658">
    <property type="taxonomic scope" value="Eukaryota"/>
</dbReference>
<dbReference type="Pfam" id="PF18052">
    <property type="entry name" value="Rx_N"/>
    <property type="match status" value="1"/>
</dbReference>
<dbReference type="OMA" id="IKRFACI"/>
<reference evidence="8" key="1">
    <citation type="submission" date="2013-07" db="EMBL/GenBank/DDBJ databases">
        <title>The genome of Eucalyptus grandis.</title>
        <authorList>
            <person name="Schmutz J."/>
            <person name="Hayes R."/>
            <person name="Myburg A."/>
            <person name="Tuskan G."/>
            <person name="Grattapaglia D."/>
            <person name="Rokhsar D.S."/>
        </authorList>
    </citation>
    <scope>NUCLEOTIDE SEQUENCE</scope>
    <source>
        <tissue evidence="8">Leaf extractions</tissue>
    </source>
</reference>
<dbReference type="InterPro" id="IPR032675">
    <property type="entry name" value="LRR_dom_sf"/>
</dbReference>
<dbReference type="InterPro" id="IPR055414">
    <property type="entry name" value="LRR_R13L4/SHOC2-like"/>
</dbReference>
<dbReference type="Gene3D" id="1.20.5.4130">
    <property type="match status" value="1"/>
</dbReference>